<dbReference type="InterPro" id="IPR001314">
    <property type="entry name" value="Peptidase_S1A"/>
</dbReference>
<keyword evidence="5 8" id="KW-0720">Serine protease</keyword>
<keyword evidence="3 8" id="KW-0645">Protease</keyword>
<evidence type="ECO:0000256" key="7">
    <source>
        <dbReference type="ARBA" id="ARBA00024195"/>
    </source>
</evidence>
<dbReference type="PANTHER" id="PTHR24256">
    <property type="entry name" value="TRYPTASE-RELATED"/>
    <property type="match status" value="1"/>
</dbReference>
<dbReference type="Pfam" id="PF00089">
    <property type="entry name" value="Trypsin"/>
    <property type="match status" value="1"/>
</dbReference>
<evidence type="ECO:0000256" key="6">
    <source>
        <dbReference type="ARBA" id="ARBA00023157"/>
    </source>
</evidence>
<dbReference type="InterPro" id="IPR051487">
    <property type="entry name" value="Ser/Thr_Proteases_Immune/Dev"/>
</dbReference>
<feature type="chain" id="PRO_5043643069" description="Peptidase S1 domain-containing protein" evidence="9">
    <location>
        <begin position="19"/>
        <end position="409"/>
    </location>
</feature>
<dbReference type="EMBL" id="JAPXFL010000002">
    <property type="protein sequence ID" value="KAK9510229.1"/>
    <property type="molecule type" value="Genomic_DNA"/>
</dbReference>
<evidence type="ECO:0000256" key="5">
    <source>
        <dbReference type="ARBA" id="ARBA00022825"/>
    </source>
</evidence>
<evidence type="ECO:0000256" key="9">
    <source>
        <dbReference type="SAM" id="SignalP"/>
    </source>
</evidence>
<dbReference type="PROSITE" id="PS50240">
    <property type="entry name" value="TRYPSIN_DOM"/>
    <property type="match status" value="1"/>
</dbReference>
<feature type="domain" description="Peptidase S1" evidence="10">
    <location>
        <begin position="162"/>
        <end position="398"/>
    </location>
</feature>
<evidence type="ECO:0000256" key="4">
    <source>
        <dbReference type="ARBA" id="ARBA00022801"/>
    </source>
</evidence>
<reference evidence="11 12" key="1">
    <citation type="submission" date="2022-12" db="EMBL/GenBank/DDBJ databases">
        <title>Chromosome-level genome assembly of true bugs.</title>
        <authorList>
            <person name="Ma L."/>
            <person name="Li H."/>
        </authorList>
    </citation>
    <scope>NUCLEOTIDE SEQUENCE [LARGE SCALE GENOMIC DNA]</scope>
    <source>
        <strain evidence="11">Lab_2022b</strain>
    </source>
</reference>
<evidence type="ECO:0000256" key="1">
    <source>
        <dbReference type="ARBA" id="ARBA00004613"/>
    </source>
</evidence>
<sequence length="409" mass="45669">MIFINLLYLLLIFNFANSKTINIKILPDGKARELTPPKNSDGIVETEWILETTKNCKVRIFCRMKVKDCFKATLTIDNGKDERSYCGDKAIGHILQSSHQNRMVVSLLTRDAPNSVICLASAVKSFIDFEEPVIDSSEDGLIPGPKGTTCPCGWSNKNNARIVGGKEARINEFSFPVVIVRKDKKIAFCGGSIISPYHILTAAHCTYTLKKDVPLVVGVGEHDLASAKETNATQFIPVESIIQHPEFDGASKLNDIAILVLKEEIKFNNIVGPVCLPKEKIELEEKFVKVMGWGRLFDRGIQSNVLMKVNLKIVDFEQCAEFYRKLRLEDQNQFCTYGHDKDTCSGDSGGPVVWLDPDTNRYTQVGVVSYGRGCASDDVPGVNTDVFYFIDWIKRTIKETKPSPTCTKK</sequence>
<comment type="subcellular location">
    <subcellularLocation>
        <location evidence="1">Secreted</location>
    </subcellularLocation>
</comment>
<dbReference type="GO" id="GO:0004252">
    <property type="term" value="F:serine-type endopeptidase activity"/>
    <property type="evidence" value="ECO:0007669"/>
    <property type="project" value="InterPro"/>
</dbReference>
<comment type="caution">
    <text evidence="11">The sequence shown here is derived from an EMBL/GenBank/DDBJ whole genome shotgun (WGS) entry which is preliminary data.</text>
</comment>
<gene>
    <name evidence="11" type="ORF">O3M35_005058</name>
</gene>
<dbReference type="InterPro" id="IPR033116">
    <property type="entry name" value="TRYPSIN_SER"/>
</dbReference>
<evidence type="ECO:0000313" key="12">
    <source>
        <dbReference type="Proteomes" id="UP001461498"/>
    </source>
</evidence>
<feature type="signal peptide" evidence="9">
    <location>
        <begin position="1"/>
        <end position="18"/>
    </location>
</feature>
<keyword evidence="6" id="KW-1015">Disulfide bond</keyword>
<dbReference type="FunFam" id="2.40.10.10:FF:000015">
    <property type="entry name" value="Atrial natriuretic peptide-converting enzyme"/>
    <property type="match status" value="1"/>
</dbReference>
<name>A0AAW1DGV7_9HEMI</name>
<dbReference type="InterPro" id="IPR009003">
    <property type="entry name" value="Peptidase_S1_PA"/>
</dbReference>
<dbReference type="InterPro" id="IPR018114">
    <property type="entry name" value="TRYPSIN_HIS"/>
</dbReference>
<evidence type="ECO:0000256" key="2">
    <source>
        <dbReference type="ARBA" id="ARBA00022525"/>
    </source>
</evidence>
<accession>A0AAW1DGV7</accession>
<dbReference type="GO" id="GO:0005576">
    <property type="term" value="C:extracellular region"/>
    <property type="evidence" value="ECO:0007669"/>
    <property type="project" value="UniProtKB-SubCell"/>
</dbReference>
<evidence type="ECO:0000256" key="3">
    <source>
        <dbReference type="ARBA" id="ARBA00022670"/>
    </source>
</evidence>
<dbReference type="GO" id="GO:0006508">
    <property type="term" value="P:proteolysis"/>
    <property type="evidence" value="ECO:0007669"/>
    <property type="project" value="UniProtKB-KW"/>
</dbReference>
<dbReference type="PRINTS" id="PR00722">
    <property type="entry name" value="CHYMOTRYPSIN"/>
</dbReference>
<dbReference type="AlphaFoldDB" id="A0AAW1DGV7"/>
<dbReference type="InterPro" id="IPR001254">
    <property type="entry name" value="Trypsin_dom"/>
</dbReference>
<dbReference type="PROSITE" id="PS00135">
    <property type="entry name" value="TRYPSIN_SER"/>
    <property type="match status" value="1"/>
</dbReference>
<keyword evidence="4 8" id="KW-0378">Hydrolase</keyword>
<dbReference type="SMART" id="SM00020">
    <property type="entry name" value="Tryp_SPc"/>
    <property type="match status" value="1"/>
</dbReference>
<comment type="similarity">
    <text evidence="7">Belongs to the peptidase S1 family. CLIP subfamily.</text>
</comment>
<dbReference type="PROSITE" id="PS00134">
    <property type="entry name" value="TRYPSIN_HIS"/>
    <property type="match status" value="1"/>
</dbReference>
<dbReference type="Gene3D" id="2.40.10.10">
    <property type="entry name" value="Trypsin-like serine proteases"/>
    <property type="match status" value="1"/>
</dbReference>
<dbReference type="CDD" id="cd00190">
    <property type="entry name" value="Tryp_SPc"/>
    <property type="match status" value="1"/>
</dbReference>
<evidence type="ECO:0000259" key="10">
    <source>
        <dbReference type="PROSITE" id="PS50240"/>
    </source>
</evidence>
<keyword evidence="2" id="KW-0964">Secreted</keyword>
<organism evidence="11 12">
    <name type="scientific">Rhynocoris fuscipes</name>
    <dbReference type="NCBI Taxonomy" id="488301"/>
    <lineage>
        <taxon>Eukaryota</taxon>
        <taxon>Metazoa</taxon>
        <taxon>Ecdysozoa</taxon>
        <taxon>Arthropoda</taxon>
        <taxon>Hexapoda</taxon>
        <taxon>Insecta</taxon>
        <taxon>Pterygota</taxon>
        <taxon>Neoptera</taxon>
        <taxon>Paraneoptera</taxon>
        <taxon>Hemiptera</taxon>
        <taxon>Heteroptera</taxon>
        <taxon>Panheteroptera</taxon>
        <taxon>Cimicomorpha</taxon>
        <taxon>Reduviidae</taxon>
        <taxon>Harpactorinae</taxon>
        <taxon>Harpactorini</taxon>
        <taxon>Rhynocoris</taxon>
    </lineage>
</organism>
<dbReference type="InterPro" id="IPR043504">
    <property type="entry name" value="Peptidase_S1_PA_chymotrypsin"/>
</dbReference>
<protein>
    <recommendedName>
        <fullName evidence="10">Peptidase S1 domain-containing protein</fullName>
    </recommendedName>
</protein>
<dbReference type="Proteomes" id="UP001461498">
    <property type="component" value="Unassembled WGS sequence"/>
</dbReference>
<keyword evidence="9" id="KW-0732">Signal</keyword>
<keyword evidence="12" id="KW-1185">Reference proteome</keyword>
<proteinExistence type="inferred from homology"/>
<evidence type="ECO:0000256" key="8">
    <source>
        <dbReference type="RuleBase" id="RU363034"/>
    </source>
</evidence>
<dbReference type="SUPFAM" id="SSF50494">
    <property type="entry name" value="Trypsin-like serine proteases"/>
    <property type="match status" value="1"/>
</dbReference>
<evidence type="ECO:0000313" key="11">
    <source>
        <dbReference type="EMBL" id="KAK9510229.1"/>
    </source>
</evidence>